<protein>
    <submittedName>
        <fullName evidence="3">Probable serine/threonine-protein kinase DDB_G0282963</fullName>
    </submittedName>
</protein>
<feature type="compositionally biased region" description="Polar residues" evidence="1">
    <location>
        <begin position="804"/>
        <end position="814"/>
    </location>
</feature>
<feature type="compositionally biased region" description="Acidic residues" evidence="1">
    <location>
        <begin position="775"/>
        <end position="796"/>
    </location>
</feature>
<feature type="compositionally biased region" description="Polar residues" evidence="1">
    <location>
        <begin position="564"/>
        <end position="578"/>
    </location>
</feature>
<dbReference type="AlphaFoldDB" id="A0A6J2KHM9"/>
<feature type="region of interest" description="Disordered" evidence="1">
    <location>
        <begin position="484"/>
        <end position="645"/>
    </location>
</feature>
<evidence type="ECO:0000313" key="2">
    <source>
        <dbReference type="Proteomes" id="UP000504629"/>
    </source>
</evidence>
<dbReference type="RefSeq" id="XP_028041098.1">
    <property type="nucleotide sequence ID" value="XM_028185297.1"/>
</dbReference>
<feature type="compositionally biased region" description="Polar residues" evidence="1">
    <location>
        <begin position="548"/>
        <end position="557"/>
    </location>
</feature>
<keyword evidence="3" id="KW-0418">Kinase</keyword>
<dbReference type="Proteomes" id="UP000504629">
    <property type="component" value="Unplaced"/>
</dbReference>
<dbReference type="KEGG" id="bman:114251101"/>
<keyword evidence="2" id="KW-1185">Reference proteome</keyword>
<feature type="region of interest" description="Disordered" evidence="1">
    <location>
        <begin position="750"/>
        <end position="814"/>
    </location>
</feature>
<evidence type="ECO:0000256" key="1">
    <source>
        <dbReference type="SAM" id="MobiDB-lite"/>
    </source>
</evidence>
<organism evidence="2 3">
    <name type="scientific">Bombyx mandarina</name>
    <name type="common">Wild silk moth</name>
    <name type="synonym">Wild silkworm</name>
    <dbReference type="NCBI Taxonomy" id="7092"/>
    <lineage>
        <taxon>Eukaryota</taxon>
        <taxon>Metazoa</taxon>
        <taxon>Ecdysozoa</taxon>
        <taxon>Arthropoda</taxon>
        <taxon>Hexapoda</taxon>
        <taxon>Insecta</taxon>
        <taxon>Pterygota</taxon>
        <taxon>Neoptera</taxon>
        <taxon>Endopterygota</taxon>
        <taxon>Lepidoptera</taxon>
        <taxon>Glossata</taxon>
        <taxon>Ditrysia</taxon>
        <taxon>Bombycoidea</taxon>
        <taxon>Bombycidae</taxon>
        <taxon>Bombycinae</taxon>
        <taxon>Bombyx</taxon>
    </lineage>
</organism>
<feature type="compositionally biased region" description="Low complexity" evidence="1">
    <location>
        <begin position="591"/>
        <end position="644"/>
    </location>
</feature>
<feature type="compositionally biased region" description="Low complexity" evidence="1">
    <location>
        <begin position="508"/>
        <end position="522"/>
    </location>
</feature>
<name>A0A6J2KHM9_BOMMA</name>
<sequence>MWEKIKTAPFDRRKAENPEWLGDVTMVARGRLLEESDGFRFAEDEKRQKCNDEKCKEGVKAYWYVKRVRQRDDEAMSGKYHYELTFSVTSHTSPKKKPYENAVRTYTVRETTPTVTKRVHETINNRPQRAIWVHKNIAPSNYHKNQHYDQGLDRIFSSLFSDEDTYDEPSPRYKQQNHFSPQIYPQHSKTGHVTQSDHHHHHHNKMMPYPYNPPSYKYSRPSYQTSLFTNVPPYADFDSGVNNAHPSSLSDHRYLSSNLVKTTRPAVLPTPVMTPLLPTLPSLKNGTFDLKFNITYVVSKEPELMSGYKSHNKPRPAPMKISYFPDHVRPPVYNAPPGVFVTMDKKPFKPMPPLKLTHSSKPLKPKPIDFRPSPPVLFSNPDSSFDSSFRPITIDYGENNTTTEKGVIKENNKSRRIVPNVRKSTKKQDKVKSLSTSTSSPDIITVSDASVEDTDAMDWANVLGAFTKTTPLVTTKKVKKFNVTESTPSTTVTTESTTTTEVKKINDETSSTSTTSTTTTTTEKPKKRTRPPPKFTKIDKNRKRKPATSRNTSTTNAPEKITRTRTTQDLTAQASSAVVNEKSGWKPKNKTTSTTPMTTSVSTTASSLESTMSTTGQTTTIHTTTVSQKTTLKPSSTSPSTASTIQNEIEPSTIQPRNKNRYRQSTLMYKGTSVKHDRWNAISSEKNKTIVSNKFPRRKVSNFQGYAPSTQKSNDIELEKKAEQDHSTSTIITTLIVNKNINEIENKIATTEATSDYSEEKDDENSQESTTDLNQTDDSEEFEDENNPTETSEEQESQDHSEYIFNSTSNPNENLIENLEDNVITTEQTIITSLFPTVKNKTKCKKKKNQQSLATKLSSSNDMKVEMRTTISTSEKTTTVDFLDELLDSLDETNKPRNDSTQHINSYDRQINEEDSTDIEEFLSSLETNNRNSEEDIAYDVELSDEFSPFNNDDDNRGSRNANDNYSDYQDRYSILELMAME</sequence>
<feature type="compositionally biased region" description="Low complexity" evidence="1">
    <location>
        <begin position="484"/>
        <end position="500"/>
    </location>
</feature>
<reference evidence="3" key="1">
    <citation type="submission" date="2025-08" db="UniProtKB">
        <authorList>
            <consortium name="RefSeq"/>
        </authorList>
    </citation>
    <scope>IDENTIFICATION</scope>
    <source>
        <tissue evidence="3">Silk gland</tissue>
    </source>
</reference>
<feature type="region of interest" description="Disordered" evidence="1">
    <location>
        <begin position="421"/>
        <end position="440"/>
    </location>
</feature>
<feature type="region of interest" description="Disordered" evidence="1">
    <location>
        <begin position="946"/>
        <end position="967"/>
    </location>
</feature>
<keyword evidence="3" id="KW-0808">Transferase</keyword>
<gene>
    <name evidence="3" type="primary">LOC114251101</name>
</gene>
<accession>A0A6J2KHM9</accession>
<dbReference type="OrthoDB" id="6925743at2759"/>
<feature type="compositionally biased region" description="Acidic residues" evidence="1">
    <location>
        <begin position="757"/>
        <end position="766"/>
    </location>
</feature>
<dbReference type="GO" id="GO:0016301">
    <property type="term" value="F:kinase activity"/>
    <property type="evidence" value="ECO:0007669"/>
    <property type="project" value="UniProtKB-KW"/>
</dbReference>
<evidence type="ECO:0000313" key="3">
    <source>
        <dbReference type="RefSeq" id="XP_028041098.1"/>
    </source>
</evidence>
<dbReference type="GeneID" id="114251101"/>
<feature type="region of interest" description="Disordered" evidence="1">
    <location>
        <begin position="186"/>
        <end position="205"/>
    </location>
</feature>
<proteinExistence type="predicted"/>